<evidence type="ECO:0000256" key="3">
    <source>
        <dbReference type="ARBA" id="ARBA00012737"/>
    </source>
</evidence>
<accession>A0A0H4KKS5</accession>
<dbReference type="InterPro" id="IPR051786">
    <property type="entry name" value="ASN_synthetase/amidase"/>
</dbReference>
<evidence type="ECO:0000256" key="2">
    <source>
        <dbReference type="ARBA" id="ARBA00005752"/>
    </source>
</evidence>
<evidence type="ECO:0000256" key="1">
    <source>
        <dbReference type="ARBA" id="ARBA00005187"/>
    </source>
</evidence>
<protein>
    <recommendedName>
        <fullName evidence="3">asparagine synthase (glutamine-hydrolyzing)</fullName>
        <ecNumber evidence="3">6.3.5.4</ecNumber>
    </recommendedName>
</protein>
<dbReference type="NCBIfam" id="TIGR01536">
    <property type="entry name" value="asn_synth_AEB"/>
    <property type="match status" value="1"/>
</dbReference>
<dbReference type="GO" id="GO:0005829">
    <property type="term" value="C:cytosol"/>
    <property type="evidence" value="ECO:0007669"/>
    <property type="project" value="TreeGrafter"/>
</dbReference>
<dbReference type="Proteomes" id="UP000036202">
    <property type="component" value="Chromosome"/>
</dbReference>
<dbReference type="CDD" id="cd01991">
    <property type="entry name" value="Asn_synthase_B_C"/>
    <property type="match status" value="1"/>
</dbReference>
<dbReference type="RefSeq" id="WP_040056417.1">
    <property type="nucleotide sequence ID" value="NZ_CP011974.1"/>
</dbReference>
<dbReference type="EC" id="6.3.5.4" evidence="3"/>
<comment type="similarity">
    <text evidence="2">Belongs to the asparagine synthetase family.</text>
</comment>
<dbReference type="InterPro" id="IPR006426">
    <property type="entry name" value="Asn_synth_AEB"/>
</dbReference>
<evidence type="ECO:0000313" key="9">
    <source>
        <dbReference type="EMBL" id="AKO93456.1"/>
    </source>
</evidence>
<comment type="pathway">
    <text evidence="1">Amino-acid biosynthesis; L-asparagine biosynthesis; L-asparagine from L-aspartate (L-Gln route): step 1/1.</text>
</comment>
<keyword evidence="7" id="KW-0315">Glutamine amidotransferase</keyword>
<dbReference type="SUPFAM" id="SSF56235">
    <property type="entry name" value="N-terminal nucleophile aminohydrolases (Ntn hydrolases)"/>
    <property type="match status" value="1"/>
</dbReference>
<name>A0A0H4KKS5_9BACI</name>
<dbReference type="PIRSF" id="PIRSF001589">
    <property type="entry name" value="Asn_synthetase_glu-h"/>
    <property type="match status" value="1"/>
</dbReference>
<proteinExistence type="inferred from homology"/>
<reference evidence="10" key="2">
    <citation type="submission" date="2015-06" db="EMBL/GenBank/DDBJ databases">
        <title>Genome Sequence of Bacillus endophyticus and Analysis of its Companion Mechanism in the Ketogulonigenium vulgare-Bacillus strain Consortium.</title>
        <authorList>
            <person name="Jia N."/>
            <person name="Du J."/>
            <person name="Ding M.-Z."/>
            <person name="Gao F."/>
            <person name="Yuan Y.-J."/>
        </authorList>
    </citation>
    <scope>NUCLEOTIDE SEQUENCE [LARGE SCALE GENOMIC DNA]</scope>
    <source>
        <strain evidence="10">Hbe603</strain>
    </source>
</reference>
<dbReference type="Pfam" id="PF00733">
    <property type="entry name" value="Asn_synthase"/>
    <property type="match status" value="1"/>
</dbReference>
<evidence type="ECO:0000256" key="6">
    <source>
        <dbReference type="ARBA" id="ARBA00022888"/>
    </source>
</evidence>
<dbReference type="InterPro" id="IPR001962">
    <property type="entry name" value="Asn_synthase"/>
</dbReference>
<dbReference type="KEGG" id="beo:BEH_16080"/>
<keyword evidence="10" id="KW-1185">Reference proteome</keyword>
<gene>
    <name evidence="9" type="ORF">BEH_16080</name>
</gene>
<dbReference type="GO" id="GO:0006529">
    <property type="term" value="P:asparagine biosynthetic process"/>
    <property type="evidence" value="ECO:0007669"/>
    <property type="project" value="UniProtKB-KW"/>
</dbReference>
<reference evidence="9 10" key="1">
    <citation type="journal article" date="2015" name="PLoS ONE">
        <title>Genome Sequence of Bacillus endophyticus and Analysis of Its Companion Mechanism in the Ketogulonigenium vulgare-Bacillus Strain Consortium.</title>
        <authorList>
            <person name="Jia N."/>
            <person name="Du J."/>
            <person name="Ding M.Z."/>
            <person name="Gao F."/>
            <person name="Yuan Y.J."/>
        </authorList>
    </citation>
    <scope>NUCLEOTIDE SEQUENCE [LARGE SCALE GENOMIC DNA]</scope>
    <source>
        <strain evidence="9 10">Hbe603</strain>
    </source>
</reference>
<dbReference type="InterPro" id="IPR029055">
    <property type="entry name" value="Ntn_hydrolases_N"/>
</dbReference>
<organism evidence="9 10">
    <name type="scientific">Priestia filamentosa</name>
    <dbReference type="NCBI Taxonomy" id="1402861"/>
    <lineage>
        <taxon>Bacteria</taxon>
        <taxon>Bacillati</taxon>
        <taxon>Bacillota</taxon>
        <taxon>Bacilli</taxon>
        <taxon>Bacillales</taxon>
        <taxon>Bacillaceae</taxon>
        <taxon>Priestia</taxon>
    </lineage>
</organism>
<evidence type="ECO:0000256" key="7">
    <source>
        <dbReference type="ARBA" id="ARBA00022962"/>
    </source>
</evidence>
<sequence length="630" mass="72420">MCGFVGHIKKNADFENIKEDVFKGMVEKIFHRGPDDVGIYEDQHVQLGFRRLSILDVEKAGQPLSYDNNRYQLIFNGEIYNYIELRQELLAKGYTFKTDGDSEVLLALYCEEGRKMVSKLRGMFAFLIWDTKTKTVFGARDPFGIKPLYVAQTENEIFLASETKSIKEVVPGDHDLSAQALQHYLSFQYVPEPYTLWDAVKKVEPGYCFYQDLESDKELKFERYFKPTLHPIQKEENEWIKEIQHVLEDSVNIHMRSDVPVGSFLSGGIDSSFVVSLAKRYHNNLKTFSVGFQTDGYSELDVAGETAQALGVENIQKVITAEEFMEELPKIVWHLDDPLADPAAIPLYFVAKEAAKEVTVVLSGEGADELFGGYNIYCEPDSLKMFQNIPSPLKKALGKMSNMLPDGVKGKSFLQRGTIPLEDRYIGNAKMFEEEEKERFYHLQHKGVHYTDITAPFYAQAAEYDPVGTMQYVDMNTWLRGDILLKADKMTMANSLELRVPFLDRRVFEVASRIPKNMKIKDGTTKYILRKAARGIVPDHVLDRRKLGFPVPIRVWLKDELYDWAFKLITESDVDHLFDKKELTALLSQHAANKGDYSRKLWTILMFLMWYNQHTGASEYNPKTKDLIIH</sequence>
<dbReference type="AlphaFoldDB" id="A0A0H4KKS5"/>
<dbReference type="SUPFAM" id="SSF52402">
    <property type="entry name" value="Adenine nucleotide alpha hydrolases-like"/>
    <property type="match status" value="1"/>
</dbReference>
<dbReference type="Gene3D" id="3.40.50.620">
    <property type="entry name" value="HUPs"/>
    <property type="match status" value="1"/>
</dbReference>
<evidence type="ECO:0000313" key="10">
    <source>
        <dbReference type="Proteomes" id="UP000036202"/>
    </source>
</evidence>
<comment type="catalytic activity">
    <reaction evidence="8">
        <text>L-aspartate + L-glutamine + ATP + H2O = L-asparagine + L-glutamate + AMP + diphosphate + H(+)</text>
        <dbReference type="Rhea" id="RHEA:12228"/>
        <dbReference type="ChEBI" id="CHEBI:15377"/>
        <dbReference type="ChEBI" id="CHEBI:15378"/>
        <dbReference type="ChEBI" id="CHEBI:29985"/>
        <dbReference type="ChEBI" id="CHEBI:29991"/>
        <dbReference type="ChEBI" id="CHEBI:30616"/>
        <dbReference type="ChEBI" id="CHEBI:33019"/>
        <dbReference type="ChEBI" id="CHEBI:58048"/>
        <dbReference type="ChEBI" id="CHEBI:58359"/>
        <dbReference type="ChEBI" id="CHEBI:456215"/>
        <dbReference type="EC" id="6.3.5.4"/>
    </reaction>
</comment>
<keyword evidence="6" id="KW-0061">Asparagine biosynthesis</keyword>
<dbReference type="InterPro" id="IPR014729">
    <property type="entry name" value="Rossmann-like_a/b/a_fold"/>
</dbReference>
<keyword evidence="4" id="KW-0547">Nucleotide-binding</keyword>
<dbReference type="InterPro" id="IPR033738">
    <property type="entry name" value="AsnB_N"/>
</dbReference>
<dbReference type="EMBL" id="CP011974">
    <property type="protein sequence ID" value="AKO93456.1"/>
    <property type="molecule type" value="Genomic_DNA"/>
</dbReference>
<dbReference type="GO" id="GO:0005524">
    <property type="term" value="F:ATP binding"/>
    <property type="evidence" value="ECO:0007669"/>
    <property type="project" value="UniProtKB-KW"/>
</dbReference>
<evidence type="ECO:0000256" key="8">
    <source>
        <dbReference type="ARBA" id="ARBA00048741"/>
    </source>
</evidence>
<dbReference type="PANTHER" id="PTHR43284:SF1">
    <property type="entry name" value="ASPARAGINE SYNTHETASE"/>
    <property type="match status" value="1"/>
</dbReference>
<dbReference type="PANTHER" id="PTHR43284">
    <property type="entry name" value="ASPARAGINE SYNTHETASE (GLUTAMINE-HYDROLYZING)"/>
    <property type="match status" value="1"/>
</dbReference>
<keyword evidence="6" id="KW-0028">Amino-acid biosynthesis</keyword>
<dbReference type="Gene3D" id="3.60.20.10">
    <property type="entry name" value="Glutamine Phosphoribosylpyrophosphate, subunit 1, domain 1"/>
    <property type="match status" value="1"/>
</dbReference>
<dbReference type="GO" id="GO:0004066">
    <property type="term" value="F:asparagine synthase (glutamine-hydrolyzing) activity"/>
    <property type="evidence" value="ECO:0007669"/>
    <property type="project" value="UniProtKB-EC"/>
</dbReference>
<dbReference type="PROSITE" id="PS51278">
    <property type="entry name" value="GATASE_TYPE_2"/>
    <property type="match status" value="1"/>
</dbReference>
<dbReference type="InterPro" id="IPR017932">
    <property type="entry name" value="GATase_2_dom"/>
</dbReference>
<dbReference type="OrthoDB" id="9763290at2"/>
<evidence type="ECO:0000256" key="5">
    <source>
        <dbReference type="ARBA" id="ARBA00022840"/>
    </source>
</evidence>
<dbReference type="Pfam" id="PF13537">
    <property type="entry name" value="GATase_7"/>
    <property type="match status" value="1"/>
</dbReference>
<dbReference type="PATRIC" id="fig|135735.6.peg.3414"/>
<keyword evidence="5" id="KW-0067">ATP-binding</keyword>
<evidence type="ECO:0000256" key="4">
    <source>
        <dbReference type="ARBA" id="ARBA00022741"/>
    </source>
</evidence>
<dbReference type="CDD" id="cd00712">
    <property type="entry name" value="AsnB"/>
    <property type="match status" value="1"/>
</dbReference>